<keyword evidence="2" id="KW-0240">DNA-directed RNA polymerase</keyword>
<evidence type="ECO:0000256" key="3">
    <source>
        <dbReference type="ARBA" id="ARBA00022490"/>
    </source>
</evidence>
<dbReference type="EMBL" id="LAZR01003031">
    <property type="protein sequence ID" value="KKN22770.1"/>
    <property type="molecule type" value="Genomic_DNA"/>
</dbReference>
<feature type="domain" description="RNA polymerase Rpb1" evidence="9">
    <location>
        <begin position="49"/>
        <end position="334"/>
    </location>
</feature>
<comment type="caution">
    <text evidence="10">The sequence shown here is derived from an EMBL/GenBank/DDBJ whole genome shotgun (WGS) entry which is preliminary data.</text>
</comment>
<keyword evidence="5" id="KW-0548">Nucleotidyltransferase</keyword>
<proteinExistence type="inferred from homology"/>
<evidence type="ECO:0000256" key="1">
    <source>
        <dbReference type="ARBA" id="ARBA00012418"/>
    </source>
</evidence>
<dbReference type="Pfam" id="PF04998">
    <property type="entry name" value="RNA_pol_Rpb1_5"/>
    <property type="match status" value="1"/>
</dbReference>
<keyword evidence="3" id="KW-0963">Cytoplasm</keyword>
<evidence type="ECO:0000256" key="7">
    <source>
        <dbReference type="ARBA" id="ARBA00023163"/>
    </source>
</evidence>
<evidence type="ECO:0000256" key="5">
    <source>
        <dbReference type="ARBA" id="ARBA00022695"/>
    </source>
</evidence>
<dbReference type="GO" id="GO:0000428">
    <property type="term" value="C:DNA-directed RNA polymerase complex"/>
    <property type="evidence" value="ECO:0007669"/>
    <property type="project" value="UniProtKB-KW"/>
</dbReference>
<dbReference type="HAMAP" id="MF_00411">
    <property type="entry name" value="RNApol_arch_Rpo1C"/>
    <property type="match status" value="1"/>
</dbReference>
<dbReference type="InterPro" id="IPR007081">
    <property type="entry name" value="RNA_pol_Rpb1_5"/>
</dbReference>
<dbReference type="PANTHER" id="PTHR19376:SF32">
    <property type="entry name" value="DNA-DIRECTED RNA POLYMERASE III SUBUNIT RPC1"/>
    <property type="match status" value="1"/>
</dbReference>
<dbReference type="SUPFAM" id="SSF64484">
    <property type="entry name" value="beta and beta-prime subunits of DNA dependent RNA-polymerase"/>
    <property type="match status" value="1"/>
</dbReference>
<comment type="catalytic activity">
    <reaction evidence="8">
        <text>RNA(n) + a ribonucleoside 5'-triphosphate = RNA(n+1) + diphosphate</text>
        <dbReference type="Rhea" id="RHEA:21248"/>
        <dbReference type="Rhea" id="RHEA-COMP:14527"/>
        <dbReference type="Rhea" id="RHEA-COMP:17342"/>
        <dbReference type="ChEBI" id="CHEBI:33019"/>
        <dbReference type="ChEBI" id="CHEBI:61557"/>
        <dbReference type="ChEBI" id="CHEBI:140395"/>
        <dbReference type="EC" id="2.7.7.6"/>
    </reaction>
</comment>
<evidence type="ECO:0000256" key="2">
    <source>
        <dbReference type="ARBA" id="ARBA00022478"/>
    </source>
</evidence>
<dbReference type="InterPro" id="IPR012757">
    <property type="entry name" value="RPO1C"/>
</dbReference>
<evidence type="ECO:0000256" key="6">
    <source>
        <dbReference type="ARBA" id="ARBA00023125"/>
    </source>
</evidence>
<dbReference type="GO" id="GO:0003899">
    <property type="term" value="F:DNA-directed RNA polymerase activity"/>
    <property type="evidence" value="ECO:0007669"/>
    <property type="project" value="UniProtKB-EC"/>
</dbReference>
<dbReference type="EC" id="2.7.7.6" evidence="1"/>
<dbReference type="AlphaFoldDB" id="A0A0F9NTI5"/>
<evidence type="ECO:0000313" key="10">
    <source>
        <dbReference type="EMBL" id="KKN22770.1"/>
    </source>
</evidence>
<evidence type="ECO:0000256" key="8">
    <source>
        <dbReference type="ARBA" id="ARBA00048552"/>
    </source>
</evidence>
<name>A0A0F9NTI5_9ZZZZ</name>
<organism evidence="10">
    <name type="scientific">marine sediment metagenome</name>
    <dbReference type="NCBI Taxonomy" id="412755"/>
    <lineage>
        <taxon>unclassified sequences</taxon>
        <taxon>metagenomes</taxon>
        <taxon>ecological metagenomes</taxon>
    </lineage>
</organism>
<protein>
    <recommendedName>
        <fullName evidence="1">DNA-directed RNA polymerase</fullName>
        <ecNumber evidence="1">2.7.7.6</ecNumber>
    </recommendedName>
</protein>
<accession>A0A0F9NTI5</accession>
<keyword evidence="7" id="KW-0804">Transcription</keyword>
<evidence type="ECO:0000259" key="9">
    <source>
        <dbReference type="Pfam" id="PF04998"/>
    </source>
</evidence>
<dbReference type="GO" id="GO:0003677">
    <property type="term" value="F:DNA binding"/>
    <property type="evidence" value="ECO:0007669"/>
    <property type="project" value="UniProtKB-KW"/>
</dbReference>
<sequence>MAKITQDYLEQELEVLRKDGIPGDLIDKIRNKIADEDLEKEQLEYFLNKIYINYNNALVETSEPVGTIAAQSIGEPGTQMTLRTFHYAGVEEFSVTQGLPRLIEIVDARRFPSTPTMELYLTEEYRETEDKALIVHNRIEQIRIEQITSDVDLDFINWQIVVNIIPEICEKKGIDINEIPEILKRYKKKGTIKREGNSIIIDPGIEDLQSLQKLREKIMKKVVKGVRGVKRGLLTPSDDGKEWIIKTEGTNLQGVIQIEGVDHTRSGSNHIHEIEKLYGIEAARKMIIFESQKVLEQQGLDVDLRHLLILSDLMCYSGSIQSIGRHGISGSKSSVFARAAFEVTVNQLLDAGLYGEEERLRGIPENVIVGQISPIGTGRVSVMFDLDANLKILNEKKKNENKM</sequence>
<keyword evidence="4" id="KW-0808">Transferase</keyword>
<dbReference type="Gene3D" id="1.10.150.390">
    <property type="match status" value="1"/>
</dbReference>
<dbReference type="PANTHER" id="PTHR19376">
    <property type="entry name" value="DNA-DIRECTED RNA POLYMERASE"/>
    <property type="match status" value="1"/>
</dbReference>
<dbReference type="GO" id="GO:0006351">
    <property type="term" value="P:DNA-templated transcription"/>
    <property type="evidence" value="ECO:0007669"/>
    <property type="project" value="InterPro"/>
</dbReference>
<keyword evidence="6" id="KW-0238">DNA-binding</keyword>
<evidence type="ECO:0000256" key="4">
    <source>
        <dbReference type="ARBA" id="ARBA00022679"/>
    </source>
</evidence>
<reference evidence="10" key="1">
    <citation type="journal article" date="2015" name="Nature">
        <title>Complex archaea that bridge the gap between prokaryotes and eukaryotes.</title>
        <authorList>
            <person name="Spang A."/>
            <person name="Saw J.H."/>
            <person name="Jorgensen S.L."/>
            <person name="Zaremba-Niedzwiedzka K."/>
            <person name="Martijn J."/>
            <person name="Lind A.E."/>
            <person name="van Eijk R."/>
            <person name="Schleper C."/>
            <person name="Guy L."/>
            <person name="Ettema T.J."/>
        </authorList>
    </citation>
    <scope>NUCLEOTIDE SEQUENCE</scope>
</reference>
<dbReference type="NCBIfam" id="TIGR02389">
    <property type="entry name" value="RNA_pol_rpoA2"/>
    <property type="match status" value="1"/>
</dbReference>
<dbReference type="InterPro" id="IPR045867">
    <property type="entry name" value="DNA-dir_RpoC_beta_prime"/>
</dbReference>
<gene>
    <name evidence="10" type="ORF">LCGC14_0911670</name>
</gene>